<gene>
    <name evidence="1" type="ORF">S100892_01149</name>
</gene>
<evidence type="ECO:0000313" key="1">
    <source>
        <dbReference type="EMBL" id="ARW19722.1"/>
    </source>
</evidence>
<protein>
    <recommendedName>
        <fullName evidence="3">Phage gp6-like head-tail connector protein</fullName>
    </recommendedName>
</protein>
<organism evidence="1 2">
    <name type="scientific">Pediococcus pentosaceus</name>
    <dbReference type="NCBI Taxonomy" id="1255"/>
    <lineage>
        <taxon>Bacteria</taxon>
        <taxon>Bacillati</taxon>
        <taxon>Bacillota</taxon>
        <taxon>Bacilli</taxon>
        <taxon>Lactobacillales</taxon>
        <taxon>Lactobacillaceae</taxon>
        <taxon>Pediococcus</taxon>
    </lineage>
</organism>
<dbReference type="AlphaFoldDB" id="A0A1Y0VNK3"/>
<proteinExistence type="predicted"/>
<evidence type="ECO:0000313" key="2">
    <source>
        <dbReference type="Proteomes" id="UP000196118"/>
    </source>
</evidence>
<accession>A0A1Y0VNK3</accession>
<evidence type="ECO:0008006" key="3">
    <source>
        <dbReference type="Google" id="ProtNLM"/>
    </source>
</evidence>
<dbReference type="EMBL" id="CP021474">
    <property type="protein sequence ID" value="ARW19722.1"/>
    <property type="molecule type" value="Genomic_DNA"/>
</dbReference>
<dbReference type="Proteomes" id="UP000196118">
    <property type="component" value="Chromosome"/>
</dbReference>
<dbReference type="NCBIfam" id="TIGR01560">
    <property type="entry name" value="put_DNA_pack"/>
    <property type="match status" value="1"/>
</dbReference>
<sequence>MAVTAEALMDELHIDIDDTEKLTVQNLIDYAKEIVTDSVTDDLTTEQLEMKYPKLFDLATKNLATSMYYDRELTNGTSKGYQMVIIHLSAKVAIDMKKGSDDDGNNETQTI</sequence>
<reference evidence="1 2" key="1">
    <citation type="submission" date="2017-05" db="EMBL/GenBank/DDBJ databases">
        <title>Genome sequence of Pediococcus pentosaceus strain SRCM100892.</title>
        <authorList>
            <person name="Cho S.H."/>
        </authorList>
    </citation>
    <scope>NUCLEOTIDE SEQUENCE [LARGE SCALE GENOMIC DNA]</scope>
    <source>
        <strain evidence="1 2">SRCM100892</strain>
    </source>
</reference>
<name>A0A1Y0VNK3_PEDPE</name>
<dbReference type="RefSeq" id="WP_301232954.1">
    <property type="nucleotide sequence ID" value="NZ_CP183211.1"/>
</dbReference>
<dbReference type="InterPro" id="IPR006450">
    <property type="entry name" value="Phage_HK97_gp6-like"/>
</dbReference>